<evidence type="ECO:0000259" key="5">
    <source>
        <dbReference type="PROSITE" id="PS50067"/>
    </source>
</evidence>
<keyword evidence="3" id="KW-0472">Membrane</keyword>
<keyword evidence="3" id="KW-0812">Transmembrane</keyword>
<feature type="non-terminal residue" evidence="6">
    <location>
        <position position="1"/>
    </location>
</feature>
<dbReference type="PANTHER" id="PTHR24543:SF291">
    <property type="entry name" value="SMOKE ALARM, ISOFORM D"/>
    <property type="match status" value="1"/>
</dbReference>
<dbReference type="InterPro" id="IPR042576">
    <property type="entry name" value="TRAF3IP1_N_sf"/>
</dbReference>
<proteinExistence type="inferred from homology"/>
<dbReference type="PANTHER" id="PTHR24543">
    <property type="entry name" value="MULTICOPPER OXIDASE-RELATED"/>
    <property type="match status" value="1"/>
</dbReference>
<feature type="region of interest" description="Disordered" evidence="2">
    <location>
        <begin position="250"/>
        <end position="274"/>
    </location>
</feature>
<name>A0A812S0F8_9DINO</name>
<evidence type="ECO:0000313" key="6">
    <source>
        <dbReference type="EMBL" id="CAE7457660.1"/>
    </source>
</evidence>
<keyword evidence="7" id="KW-1185">Reference proteome</keyword>
<comment type="caution">
    <text evidence="1">Lacks conserved residue(s) required for the propagation of feature annotation.</text>
</comment>
<dbReference type="GO" id="GO:0003777">
    <property type="term" value="F:microtubule motor activity"/>
    <property type="evidence" value="ECO:0007669"/>
    <property type="project" value="InterPro"/>
</dbReference>
<dbReference type="InterPro" id="IPR040468">
    <property type="entry name" value="TRAF3IP1_N"/>
</dbReference>
<dbReference type="InterPro" id="IPR008979">
    <property type="entry name" value="Galactose-bd-like_sf"/>
</dbReference>
<comment type="caution">
    <text evidence="6">The sequence shown here is derived from an EMBL/GenBank/DDBJ whole genome shotgun (WGS) entry which is preliminary data.</text>
</comment>
<feature type="domain" description="F5/8 type C" evidence="4">
    <location>
        <begin position="361"/>
        <end position="435"/>
    </location>
</feature>
<sequence length="1019" mass="113426">AALSPSRTNADESLSTLNYAKRAKTIKVNATKNDEAEQIAKLEEEVEALRLKLAEQASGLADTSRYETQLQEMESFMKQTWEDKERQSLEHEEERKRLEQEAQRTVERLHEERKRRLRLLEEKGDLELTVQELKQLQGGELWTPCTSGWPSQISRLLSLENRVTAQCRACCLLKEAVCNDVEHWCEKRRQVQDGGKEEDGGAGLRMLLQQAERKVGTMMREFESLAKHEQELATEVALWMPQVQRVVSGIAHAESSEEKEEKSEEPGASNEVSEDYQEVLGLVLRQLDSRRMKVWGQIAEDHKALGDFVGQFQALVDCSRALGAEVEELEEETRLELEVGGSSGSRARPPAPLHGDEVSAALSVPLGLATEDLPDTSISASSNQQACTSVRLFSGVNRMKCAFSGWSPVEDATSEYLQVDLGKPTWVSSLALQGRRPLSGDWEATRPLLAELLDPGDPLPPSRIFKRPPVRLIHDIVVAAHVRHQALAAGKPDFSSEQLDYKQLQNADRQAKVDFFELLLAKAGHAVKAAGLQDKVPPLKVSPSDILGGKNTVESNRLLQLLCYLGLRKKLEGSSYGGLLDVSDQWATKFTVSWSEKGQDWAPLTTPSESQAFVFEGCSDAETAVLFEVLPVEISSSDAKSAHRPTAAVILESSKALRCRLHPQKGMAWTPFTVDPQHRICAWVLLCVLYLIPISFYGYKTWSTLQSDAPSVQTSIGAFGHLPFIYYCIPKNMFDNHKTQTATNNKIGLVKPKQVVAFDHKLDLENPSIRGCEFDGTQQANRKPFIYGLSKGAPGTELCFLLNATEMQVVKKASIRVELVLTGVNGSKPADQLLLLVREPDGSLQAAGSWAPGMTVRTLEKKREGSMGGEHASFKDEILDAIVQFFSPRFKNVYTTELVSQWQDEEEETSTLRQKFTAKKYNVSKAVLDLLFPRKQYYKMTLQINSEHVVQEMEVGRVPQLVFLLTGLGGYISVVTSILHVIFVKRFPASRVVETYDATTPFWGEQSAGELAVEGRAGE</sequence>
<dbReference type="AlphaFoldDB" id="A0A812S0F8"/>
<dbReference type="Pfam" id="PF10243">
    <property type="entry name" value="MIP-T3"/>
    <property type="match status" value="1"/>
</dbReference>
<dbReference type="Proteomes" id="UP000601435">
    <property type="component" value="Unassembled WGS sequence"/>
</dbReference>
<dbReference type="EMBL" id="CAJNJA010020294">
    <property type="protein sequence ID" value="CAE7457660.1"/>
    <property type="molecule type" value="Genomic_DNA"/>
</dbReference>
<gene>
    <name evidence="6" type="primary">Kif1b</name>
    <name evidence="6" type="ORF">SNEC2469_LOCUS12758</name>
</gene>
<dbReference type="Gene3D" id="3.40.850.10">
    <property type="entry name" value="Kinesin motor domain"/>
    <property type="match status" value="1"/>
</dbReference>
<dbReference type="GO" id="GO:0008017">
    <property type="term" value="F:microtubule binding"/>
    <property type="evidence" value="ECO:0007669"/>
    <property type="project" value="InterPro"/>
</dbReference>
<evidence type="ECO:0000313" key="7">
    <source>
        <dbReference type="Proteomes" id="UP000601435"/>
    </source>
</evidence>
<dbReference type="InterPro" id="IPR036961">
    <property type="entry name" value="Kinesin_motor_dom_sf"/>
</dbReference>
<evidence type="ECO:0000256" key="1">
    <source>
        <dbReference type="PROSITE-ProRule" id="PRU00283"/>
    </source>
</evidence>
<evidence type="ECO:0000259" key="4">
    <source>
        <dbReference type="PROSITE" id="PS50022"/>
    </source>
</evidence>
<dbReference type="InterPro" id="IPR001752">
    <property type="entry name" value="Kinesin_motor_dom"/>
</dbReference>
<dbReference type="InterPro" id="IPR000421">
    <property type="entry name" value="FA58C"/>
</dbReference>
<dbReference type="SUPFAM" id="SSF52540">
    <property type="entry name" value="P-loop containing nucleoside triphosphate hydrolases"/>
    <property type="match status" value="1"/>
</dbReference>
<feature type="transmembrane region" description="Helical" evidence="3">
    <location>
        <begin position="961"/>
        <end position="983"/>
    </location>
</feature>
<dbReference type="GO" id="GO:0007018">
    <property type="term" value="P:microtubule-based movement"/>
    <property type="evidence" value="ECO:0007669"/>
    <property type="project" value="InterPro"/>
</dbReference>
<feature type="compositionally biased region" description="Basic and acidic residues" evidence="2">
    <location>
        <begin position="254"/>
        <end position="265"/>
    </location>
</feature>
<dbReference type="SUPFAM" id="SSF49785">
    <property type="entry name" value="Galactose-binding domain-like"/>
    <property type="match status" value="2"/>
</dbReference>
<dbReference type="PROSITE" id="PS50067">
    <property type="entry name" value="KINESIN_MOTOR_2"/>
    <property type="match status" value="1"/>
</dbReference>
<feature type="region of interest" description="Disordered" evidence="2">
    <location>
        <begin position="81"/>
        <end position="105"/>
    </location>
</feature>
<evidence type="ECO:0000256" key="3">
    <source>
        <dbReference type="SAM" id="Phobius"/>
    </source>
</evidence>
<dbReference type="GO" id="GO:0005524">
    <property type="term" value="F:ATP binding"/>
    <property type="evidence" value="ECO:0007669"/>
    <property type="project" value="InterPro"/>
</dbReference>
<organism evidence="6 7">
    <name type="scientific">Symbiodinium necroappetens</name>
    <dbReference type="NCBI Taxonomy" id="1628268"/>
    <lineage>
        <taxon>Eukaryota</taxon>
        <taxon>Sar</taxon>
        <taxon>Alveolata</taxon>
        <taxon>Dinophyceae</taxon>
        <taxon>Suessiales</taxon>
        <taxon>Symbiodiniaceae</taxon>
        <taxon>Symbiodinium</taxon>
    </lineage>
</organism>
<dbReference type="OrthoDB" id="121574at2759"/>
<reference evidence="6" key="1">
    <citation type="submission" date="2021-02" db="EMBL/GenBank/DDBJ databases">
        <authorList>
            <person name="Dougan E. K."/>
            <person name="Rhodes N."/>
            <person name="Thang M."/>
            <person name="Chan C."/>
        </authorList>
    </citation>
    <scope>NUCLEOTIDE SEQUENCE</scope>
</reference>
<dbReference type="InterPro" id="IPR027417">
    <property type="entry name" value="P-loop_NTPase"/>
</dbReference>
<dbReference type="PROSITE" id="PS50022">
    <property type="entry name" value="FA58C_3"/>
    <property type="match status" value="1"/>
</dbReference>
<dbReference type="Gene3D" id="2.60.120.260">
    <property type="entry name" value="Galactose-binding domain-like"/>
    <property type="match status" value="1"/>
</dbReference>
<accession>A0A812S0F8</accession>
<dbReference type="Gene3D" id="1.10.418.50">
    <property type="entry name" value="Microtubule-binding protein MIP-T3"/>
    <property type="match status" value="1"/>
</dbReference>
<comment type="similarity">
    <text evidence="1">Belongs to the TRAFAC class myosin-kinesin ATPase superfamily. Kinesin family.</text>
</comment>
<keyword evidence="3" id="KW-1133">Transmembrane helix</keyword>
<feature type="domain" description="Kinesin motor" evidence="5">
    <location>
        <begin position="1"/>
        <end position="26"/>
    </location>
</feature>
<feature type="region of interest" description="Disordered" evidence="2">
    <location>
        <begin position="336"/>
        <end position="356"/>
    </location>
</feature>
<protein>
    <submittedName>
        <fullName evidence="6">Kif1b protein</fullName>
    </submittedName>
</protein>
<evidence type="ECO:0000256" key="2">
    <source>
        <dbReference type="SAM" id="MobiDB-lite"/>
    </source>
</evidence>